<dbReference type="EMBL" id="CP098502">
    <property type="protein sequence ID" value="UTI63045.1"/>
    <property type="molecule type" value="Genomic_DNA"/>
</dbReference>
<feature type="signal peptide" evidence="2">
    <location>
        <begin position="1"/>
        <end position="27"/>
    </location>
</feature>
<dbReference type="RefSeq" id="WP_254569779.1">
    <property type="nucleotide sequence ID" value="NZ_CP098502.1"/>
</dbReference>
<protein>
    <submittedName>
        <fullName evidence="3">Uncharacterized protein</fullName>
    </submittedName>
</protein>
<feature type="compositionally biased region" description="Low complexity" evidence="1">
    <location>
        <begin position="163"/>
        <end position="181"/>
    </location>
</feature>
<sequence>MPRSSRSARLAAAVTLAMFVAAPLALAADPVGLGVRNPRGGSTATHETEIIAATGKDAYGTRQSNTGAGGGAIYGCRSSLDLGALGDPARSTPCLRVNNLRGGKAFDFAFDSGPIGGVFQSGASLLTPNPRAAPFVTNATAVAIGLNADRLDGRHATDLIAEARSPPASTPPRSAACRARR</sequence>
<gene>
    <name evidence="3" type="ORF">NBH00_16970</name>
</gene>
<proteinExistence type="predicted"/>
<accession>A0ABY5DQR5</accession>
<evidence type="ECO:0000313" key="4">
    <source>
        <dbReference type="Proteomes" id="UP001056035"/>
    </source>
</evidence>
<evidence type="ECO:0000313" key="3">
    <source>
        <dbReference type="EMBL" id="UTI63045.1"/>
    </source>
</evidence>
<name>A0ABY5DQR5_9ACTN</name>
<evidence type="ECO:0000256" key="2">
    <source>
        <dbReference type="SAM" id="SignalP"/>
    </source>
</evidence>
<feature type="chain" id="PRO_5046289059" evidence="2">
    <location>
        <begin position="28"/>
        <end position="181"/>
    </location>
</feature>
<dbReference type="Proteomes" id="UP001056035">
    <property type="component" value="Chromosome"/>
</dbReference>
<reference evidence="3 4" key="1">
    <citation type="submission" date="2022-06" db="EMBL/GenBank/DDBJ databases">
        <title>Paraconexibacter antarcticus.</title>
        <authorList>
            <person name="Kim C.S."/>
        </authorList>
    </citation>
    <scope>NUCLEOTIDE SEQUENCE [LARGE SCALE GENOMIC DNA]</scope>
    <source>
        <strain evidence="3 4">02-257</strain>
    </source>
</reference>
<feature type="region of interest" description="Disordered" evidence="1">
    <location>
        <begin position="160"/>
        <end position="181"/>
    </location>
</feature>
<keyword evidence="2" id="KW-0732">Signal</keyword>
<organism evidence="3 4">
    <name type="scientific">Paraconexibacter antarcticus</name>
    <dbReference type="NCBI Taxonomy" id="2949664"/>
    <lineage>
        <taxon>Bacteria</taxon>
        <taxon>Bacillati</taxon>
        <taxon>Actinomycetota</taxon>
        <taxon>Thermoleophilia</taxon>
        <taxon>Solirubrobacterales</taxon>
        <taxon>Paraconexibacteraceae</taxon>
        <taxon>Paraconexibacter</taxon>
    </lineage>
</organism>
<evidence type="ECO:0000256" key="1">
    <source>
        <dbReference type="SAM" id="MobiDB-lite"/>
    </source>
</evidence>
<keyword evidence="4" id="KW-1185">Reference proteome</keyword>